<dbReference type="Proteomes" id="UP000002350">
    <property type="component" value="Chromosome"/>
</dbReference>
<protein>
    <submittedName>
        <fullName evidence="1">Uncharacterized protein</fullName>
    </submittedName>
</protein>
<dbReference type="AlphaFoldDB" id="D4ZAH8"/>
<dbReference type="EMBL" id="AP011177">
    <property type="protein sequence ID" value="BAJ03023.1"/>
    <property type="molecule type" value="Genomic_DNA"/>
</dbReference>
<sequence>MINPLNSSAIGLGMLKTSIHFIAMKVENLARNTLEQIILNNPAPYSD</sequence>
<evidence type="ECO:0000313" key="1">
    <source>
        <dbReference type="EMBL" id="BAJ03023.1"/>
    </source>
</evidence>
<accession>D4ZAH8</accession>
<gene>
    <name evidence="1" type="ordered locus">SVI_3052</name>
</gene>
<organism evidence="1 2">
    <name type="scientific">Shewanella violacea (strain JCM 10179 / CIP 106290 / LMG 19151 / DSS12)</name>
    <dbReference type="NCBI Taxonomy" id="637905"/>
    <lineage>
        <taxon>Bacteria</taxon>
        <taxon>Pseudomonadati</taxon>
        <taxon>Pseudomonadota</taxon>
        <taxon>Gammaproteobacteria</taxon>
        <taxon>Alteromonadales</taxon>
        <taxon>Shewanellaceae</taxon>
        <taxon>Shewanella</taxon>
    </lineage>
</organism>
<evidence type="ECO:0000313" key="2">
    <source>
        <dbReference type="Proteomes" id="UP000002350"/>
    </source>
</evidence>
<reference evidence="2" key="1">
    <citation type="journal article" date="2010" name="Mol. Biosyst.">
        <title>Complete genome sequence and comparative analysis of Shewanella violacea, a psychrophilic and piezophilic bacterium from deep sea floor sediments.</title>
        <authorList>
            <person name="Aono E."/>
            <person name="Baba T."/>
            <person name="Ara T."/>
            <person name="Nishi T."/>
            <person name="Nakamichi T."/>
            <person name="Inamoto E."/>
            <person name="Toyonaga H."/>
            <person name="Hasegawa M."/>
            <person name="Takai Y."/>
            <person name="Okumura Y."/>
            <person name="Baba M."/>
            <person name="Tomita M."/>
            <person name="Kato C."/>
            <person name="Oshima T."/>
            <person name="Nakasone K."/>
            <person name="Mori H."/>
        </authorList>
    </citation>
    <scope>NUCLEOTIDE SEQUENCE [LARGE SCALE GENOMIC DNA]</scope>
    <source>
        <strain evidence="2">JCM 10179 / CIP 106290 / LMG 19151 / DSS12</strain>
    </source>
</reference>
<proteinExistence type="predicted"/>
<dbReference type="KEGG" id="svo:SVI_3052"/>
<keyword evidence="2" id="KW-1185">Reference proteome</keyword>
<dbReference type="STRING" id="637905.SVI_3052"/>
<name>D4ZAH8_SHEVD</name>
<dbReference type="HOGENOM" id="CLU_3173138_0_0_6"/>